<evidence type="ECO:0000256" key="16">
    <source>
        <dbReference type="PIRSR" id="PIRSR000379-2"/>
    </source>
</evidence>
<dbReference type="GO" id="GO:0006006">
    <property type="term" value="P:glucose metabolic process"/>
    <property type="evidence" value="ECO:0007669"/>
    <property type="project" value="UniProtKB-UniRule"/>
</dbReference>
<feature type="domain" description="PFL" evidence="20">
    <location>
        <begin position="1"/>
        <end position="612"/>
    </location>
</feature>
<evidence type="ECO:0000259" key="19">
    <source>
        <dbReference type="PROSITE" id="PS51149"/>
    </source>
</evidence>
<dbReference type="RefSeq" id="WP_166061803.1">
    <property type="nucleotide sequence ID" value="NZ_CP049889.1"/>
</dbReference>
<evidence type="ECO:0000256" key="4">
    <source>
        <dbReference type="ARBA" id="ARBA00013214"/>
    </source>
</evidence>
<evidence type="ECO:0000256" key="2">
    <source>
        <dbReference type="ARBA" id="ARBA00004809"/>
    </source>
</evidence>
<sequence>MEQWQGFKGKTWKTEVDVRDFIQQNYSAYEGDAEFLEGPTEATNELWAQVMDLTKQEMEAGGVLDMDTKVVSTITSHDAGYLNKDKEQIVGFQTEKPFKRSLQPFGGIRMSEQSAEAYGYEIDPEVSHIFRDYRKTHNQGVFDVYTPEMRNARSNKIITGLPDAYGRGRIIGDYRRVALYGVDFLMQEKLKDFAVLGNGTMSEDIIRLREEMSEQYRALKDLKELGNIYGFDISKPATTAKEAFQWLYLGYLAAVKQQNGAAMSLGRVSTFLDVYIQRDLENGTLTEKEAQEIVDHFVMKLRLVKFARTPDYNELFSGDPTWVTEAIGGMGEDGRTLVTKSSFRFLQTLKNMGTAPEPNLTVLWSTRLPEGFKRFCAHISIVTSSIQYENDDVMRPEWGDDYGIACCVSAMRIGKQMQFFGARANLAKSLLYAINGGVDEVTRKQVGPKYQPITSEYLDYDEVMEKFDMMNEWVAGMYINILNVIHYMHDKYSYEDLEMALHDTNVMRTMATGIAGFSVTIDSLSAIKHAKVKVIRDEHGIAVDFEIEGDYPKYGNNDDRADEIGVWLLKDFMSKVKKHKTYRDAKHTTSILTITSNVVYGKSTGATPDGRKAGVPFAPGANPQHGRDTHGALASLSSVAKIPYRYSLDGISNTFSIVPKALGREDEVQEENLSNMLDGYVRKGGHHLNVNVFNRETLMDAMEHPENYPQLTIRVSGYAVNFVKLTREQQMDVISRTMHESM</sequence>
<dbReference type="InterPro" id="IPR004184">
    <property type="entry name" value="PFL_dom"/>
</dbReference>
<dbReference type="InterPro" id="IPR050244">
    <property type="entry name" value="Auton_GlycylRad_Cofactor"/>
</dbReference>
<evidence type="ECO:0000256" key="6">
    <source>
        <dbReference type="ARBA" id="ARBA00022490"/>
    </source>
</evidence>
<dbReference type="KEGG" id="jpo:G7058_01015"/>
<evidence type="ECO:0000313" key="21">
    <source>
        <dbReference type="EMBL" id="QIK50766.1"/>
    </source>
</evidence>
<feature type="active site" description="Cysteine radical intermediate" evidence="15">
    <location>
        <position position="407"/>
    </location>
</feature>
<comment type="subcellular location">
    <subcellularLocation>
        <location evidence="1 18">Cytoplasm</location>
    </subcellularLocation>
</comment>
<dbReference type="SUPFAM" id="SSF51998">
    <property type="entry name" value="PFL-like glycyl radical enzymes"/>
    <property type="match status" value="1"/>
</dbReference>
<dbReference type="InterPro" id="IPR001150">
    <property type="entry name" value="Gly_radical"/>
</dbReference>
<evidence type="ECO:0000256" key="9">
    <source>
        <dbReference type="ARBA" id="ARBA00022818"/>
    </source>
</evidence>
<keyword evidence="6 18" id="KW-0963">Cytoplasm</keyword>
<evidence type="ECO:0000256" key="15">
    <source>
        <dbReference type="PIRSR" id="PIRSR000379-1"/>
    </source>
</evidence>
<dbReference type="EC" id="2.3.1.54" evidence="4 18"/>
<dbReference type="InterPro" id="IPR019777">
    <property type="entry name" value="Form_AcTrfase_GR_CS"/>
</dbReference>
<gene>
    <name evidence="21" type="primary">pflB</name>
    <name evidence="21" type="ORF">G7058_01015</name>
</gene>
<keyword evidence="10 18" id="KW-0119">Carbohydrate metabolism</keyword>
<dbReference type="UniPathway" id="UPA00920">
    <property type="reaction ID" value="UER00891"/>
</dbReference>
<evidence type="ECO:0000256" key="3">
    <source>
        <dbReference type="ARBA" id="ARBA00008375"/>
    </source>
</evidence>
<dbReference type="PIRSF" id="PIRSF000379">
    <property type="entry name" value="For_Ac_trans_1"/>
    <property type="match status" value="1"/>
</dbReference>
<keyword evidence="8 18" id="KW-0808">Transferase</keyword>
<dbReference type="AlphaFoldDB" id="A0A6G7WEX0"/>
<feature type="active site" description="S-acetylcysteine intermediate" evidence="15">
    <location>
        <position position="406"/>
    </location>
</feature>
<protein>
    <recommendedName>
        <fullName evidence="5 18">Formate acetyltransferase</fullName>
        <ecNumber evidence="4 18">2.3.1.54</ecNumber>
    </recommendedName>
    <alternativeName>
        <fullName evidence="12 18">Pyruvate formate-lyase</fullName>
    </alternativeName>
</protein>
<dbReference type="CDD" id="cd01678">
    <property type="entry name" value="PFL1"/>
    <property type="match status" value="1"/>
</dbReference>
<evidence type="ECO:0000256" key="10">
    <source>
        <dbReference type="ARBA" id="ARBA00023277"/>
    </source>
</evidence>
<evidence type="ECO:0000256" key="5">
    <source>
        <dbReference type="ARBA" id="ARBA00013897"/>
    </source>
</evidence>
<evidence type="ECO:0000256" key="17">
    <source>
        <dbReference type="PROSITE-ProRule" id="PRU00493"/>
    </source>
</evidence>
<dbReference type="FunFam" id="3.20.70.20:FF:000003">
    <property type="entry name" value="Formate acetyltransferase"/>
    <property type="match status" value="1"/>
</dbReference>
<evidence type="ECO:0000256" key="11">
    <source>
        <dbReference type="ARBA" id="ARBA00023315"/>
    </source>
</evidence>
<feature type="modified residue" description="Glycine radical" evidence="16 17">
    <location>
        <position position="717"/>
    </location>
</feature>
<evidence type="ECO:0000256" key="13">
    <source>
        <dbReference type="ARBA" id="ARBA00034302"/>
    </source>
</evidence>
<dbReference type="GO" id="GO:0008861">
    <property type="term" value="F:formate C-acetyltransferase activity"/>
    <property type="evidence" value="ECO:0007669"/>
    <property type="project" value="UniProtKB-UniRule"/>
</dbReference>
<dbReference type="PANTHER" id="PTHR30191:SF0">
    <property type="entry name" value="FORMATE ACETYLTRANSFERASE 1"/>
    <property type="match status" value="1"/>
</dbReference>
<dbReference type="PROSITE" id="PS51554">
    <property type="entry name" value="PFL"/>
    <property type="match status" value="1"/>
</dbReference>
<comment type="pathway">
    <text evidence="2 18">Fermentation; pyruvate fermentation; formate from pyruvate: step 1/1.</text>
</comment>
<evidence type="ECO:0000313" key="22">
    <source>
        <dbReference type="Proteomes" id="UP000501830"/>
    </source>
</evidence>
<feature type="domain" description="Glycine radical" evidence="19">
    <location>
        <begin position="619"/>
        <end position="742"/>
    </location>
</feature>
<dbReference type="Proteomes" id="UP000501830">
    <property type="component" value="Chromosome"/>
</dbReference>
<comment type="function">
    <text evidence="13">Catalyzes the conversion of pyruvate to formate and acetyl-CoA.</text>
</comment>
<dbReference type="PROSITE" id="PS00850">
    <property type="entry name" value="GLY_RADICAL_1"/>
    <property type="match status" value="1"/>
</dbReference>
<dbReference type="NCBIfam" id="TIGR01255">
    <property type="entry name" value="pyr_form_ly_1"/>
    <property type="match status" value="1"/>
</dbReference>
<dbReference type="Pfam" id="PF01228">
    <property type="entry name" value="Gly_radical"/>
    <property type="match status" value="1"/>
</dbReference>
<dbReference type="GeneID" id="94551836"/>
<dbReference type="Gene3D" id="3.20.70.20">
    <property type="match status" value="1"/>
</dbReference>
<evidence type="ECO:0000256" key="8">
    <source>
        <dbReference type="ARBA" id="ARBA00022679"/>
    </source>
</evidence>
<evidence type="ECO:0000259" key="20">
    <source>
        <dbReference type="PROSITE" id="PS51554"/>
    </source>
</evidence>
<organism evidence="21 22">
    <name type="scientific">Jeotgalibaca porci</name>
    <dbReference type="NCBI Taxonomy" id="1868793"/>
    <lineage>
        <taxon>Bacteria</taxon>
        <taxon>Bacillati</taxon>
        <taxon>Bacillota</taxon>
        <taxon>Bacilli</taxon>
        <taxon>Lactobacillales</taxon>
        <taxon>Carnobacteriaceae</taxon>
        <taxon>Jeotgalibaca</taxon>
    </lineage>
</organism>
<keyword evidence="9 16" id="KW-0556">Organic radical</keyword>
<dbReference type="PROSITE" id="PS51149">
    <property type="entry name" value="GLY_RADICAL_2"/>
    <property type="match status" value="1"/>
</dbReference>
<keyword evidence="22" id="KW-1185">Reference proteome</keyword>
<evidence type="ECO:0000256" key="18">
    <source>
        <dbReference type="RuleBase" id="RU368075"/>
    </source>
</evidence>
<proteinExistence type="inferred from homology"/>
<dbReference type="InterPro" id="IPR005949">
    <property type="entry name" value="Form_AcTrfase"/>
</dbReference>
<dbReference type="EMBL" id="CP049889">
    <property type="protein sequence ID" value="QIK50766.1"/>
    <property type="molecule type" value="Genomic_DNA"/>
</dbReference>
<reference evidence="21 22" key="1">
    <citation type="journal article" date="2017" name="Int. J. Syst. Evol. Microbiol.">
        <title>Jeotgalibaca porci sp. nov. and Jeotgalibaca arthritidis sp. nov., isolated from pigs, and emended description of the genus Jeotgalibaca.</title>
        <authorList>
            <person name="Zamora L."/>
            <person name="Perez-Sancho M."/>
            <person name="Dominguez L."/>
            <person name="Fernandez-Garayzabal J.F."/>
            <person name="Vela A.I."/>
        </authorList>
    </citation>
    <scope>NUCLEOTIDE SEQUENCE [LARGE SCALE GENOMIC DNA]</scope>
    <source>
        <strain evidence="21 22">CCUG 69148</strain>
    </source>
</reference>
<dbReference type="PANTHER" id="PTHR30191">
    <property type="entry name" value="FORMATE ACETYLTRANSFERASE"/>
    <property type="match status" value="1"/>
</dbReference>
<evidence type="ECO:0000256" key="1">
    <source>
        <dbReference type="ARBA" id="ARBA00004496"/>
    </source>
</evidence>
<comment type="similarity">
    <text evidence="3 18">Belongs to the glycyl radical enzyme (GRE) family. PFL subfamily.</text>
</comment>
<dbReference type="Pfam" id="PF02901">
    <property type="entry name" value="PFL-like"/>
    <property type="match status" value="1"/>
</dbReference>
<name>A0A6G7WEX0_9LACT</name>
<keyword evidence="11 18" id="KW-0012">Acyltransferase</keyword>
<evidence type="ECO:0000256" key="12">
    <source>
        <dbReference type="ARBA" id="ARBA00031063"/>
    </source>
</evidence>
<comment type="subunit">
    <text evidence="18">Homodimer.</text>
</comment>
<evidence type="ECO:0000256" key="7">
    <source>
        <dbReference type="ARBA" id="ARBA00022526"/>
    </source>
</evidence>
<evidence type="ECO:0000256" key="14">
    <source>
        <dbReference type="ARBA" id="ARBA00049029"/>
    </source>
</evidence>
<dbReference type="GO" id="GO:0005829">
    <property type="term" value="C:cytosol"/>
    <property type="evidence" value="ECO:0007669"/>
    <property type="project" value="TreeGrafter"/>
</dbReference>
<comment type="catalytic activity">
    <reaction evidence="14 18">
        <text>formate + acetyl-CoA = pyruvate + CoA</text>
        <dbReference type="Rhea" id="RHEA:11844"/>
        <dbReference type="ChEBI" id="CHEBI:15361"/>
        <dbReference type="ChEBI" id="CHEBI:15740"/>
        <dbReference type="ChEBI" id="CHEBI:57287"/>
        <dbReference type="ChEBI" id="CHEBI:57288"/>
        <dbReference type="EC" id="2.3.1.54"/>
    </reaction>
</comment>
<accession>A0A6G7WEX0</accession>
<keyword evidence="7 18" id="KW-0313">Glucose metabolism</keyword>